<reference evidence="2 4" key="1">
    <citation type="journal article" date="2008" name="Science">
        <title>The Physcomitrella genome reveals evolutionary insights into the conquest of land by plants.</title>
        <authorList>
            <person name="Rensing S."/>
            <person name="Lang D."/>
            <person name="Zimmer A."/>
            <person name="Terry A."/>
            <person name="Salamov A."/>
            <person name="Shapiro H."/>
            <person name="Nishiyama T."/>
            <person name="Perroud P.-F."/>
            <person name="Lindquist E."/>
            <person name="Kamisugi Y."/>
            <person name="Tanahashi T."/>
            <person name="Sakakibara K."/>
            <person name="Fujita T."/>
            <person name="Oishi K."/>
            <person name="Shin-I T."/>
            <person name="Kuroki Y."/>
            <person name="Toyoda A."/>
            <person name="Suzuki Y."/>
            <person name="Hashimoto A."/>
            <person name="Yamaguchi K."/>
            <person name="Sugano A."/>
            <person name="Kohara Y."/>
            <person name="Fujiyama A."/>
            <person name="Anterola A."/>
            <person name="Aoki S."/>
            <person name="Ashton N."/>
            <person name="Barbazuk W.B."/>
            <person name="Barker E."/>
            <person name="Bennetzen J."/>
            <person name="Bezanilla M."/>
            <person name="Blankenship R."/>
            <person name="Cho S.H."/>
            <person name="Dutcher S."/>
            <person name="Estelle M."/>
            <person name="Fawcett J.A."/>
            <person name="Gundlach H."/>
            <person name="Hanada K."/>
            <person name="Heyl A."/>
            <person name="Hicks K.A."/>
            <person name="Hugh J."/>
            <person name="Lohr M."/>
            <person name="Mayer K."/>
            <person name="Melkozernov A."/>
            <person name="Murata T."/>
            <person name="Nelson D."/>
            <person name="Pils B."/>
            <person name="Prigge M."/>
            <person name="Reiss B."/>
            <person name="Renner T."/>
            <person name="Rombauts S."/>
            <person name="Rushton P."/>
            <person name="Sanderfoot A."/>
            <person name="Schween G."/>
            <person name="Shiu S.-H."/>
            <person name="Stueber K."/>
            <person name="Theodoulou F.L."/>
            <person name="Tu H."/>
            <person name="Van de Peer Y."/>
            <person name="Verrier P.J."/>
            <person name="Waters E."/>
            <person name="Wood A."/>
            <person name="Yang L."/>
            <person name="Cove D."/>
            <person name="Cuming A."/>
            <person name="Hasebe M."/>
            <person name="Lucas S."/>
            <person name="Mishler D.B."/>
            <person name="Reski R."/>
            <person name="Grigoriev I."/>
            <person name="Quatrano R.S."/>
            <person name="Boore J.L."/>
        </authorList>
    </citation>
    <scope>NUCLEOTIDE SEQUENCE [LARGE SCALE GENOMIC DNA]</scope>
    <source>
        <strain evidence="3 4">cv. Gransden 2004</strain>
    </source>
</reference>
<dbReference type="InParanoid" id="A0A2K1J470"/>
<keyword evidence="4" id="KW-1185">Reference proteome</keyword>
<evidence type="ECO:0000313" key="4">
    <source>
        <dbReference type="Proteomes" id="UP000006727"/>
    </source>
</evidence>
<evidence type="ECO:0000313" key="2">
    <source>
        <dbReference type="EMBL" id="PNR36318.1"/>
    </source>
</evidence>
<reference evidence="2 4" key="2">
    <citation type="journal article" date="2018" name="Plant J.">
        <title>The Physcomitrella patens chromosome-scale assembly reveals moss genome structure and evolution.</title>
        <authorList>
            <person name="Lang D."/>
            <person name="Ullrich K.K."/>
            <person name="Murat F."/>
            <person name="Fuchs J."/>
            <person name="Jenkins J."/>
            <person name="Haas F.B."/>
            <person name="Piednoel M."/>
            <person name="Gundlach H."/>
            <person name="Van Bel M."/>
            <person name="Meyberg R."/>
            <person name="Vives C."/>
            <person name="Morata J."/>
            <person name="Symeonidi A."/>
            <person name="Hiss M."/>
            <person name="Muchero W."/>
            <person name="Kamisugi Y."/>
            <person name="Saleh O."/>
            <person name="Blanc G."/>
            <person name="Decker E.L."/>
            <person name="van Gessel N."/>
            <person name="Grimwood J."/>
            <person name="Hayes R.D."/>
            <person name="Graham S.W."/>
            <person name="Gunter L.E."/>
            <person name="McDaniel S.F."/>
            <person name="Hoernstein S.N.W."/>
            <person name="Larsson A."/>
            <person name="Li F.W."/>
            <person name="Perroud P.F."/>
            <person name="Phillips J."/>
            <person name="Ranjan P."/>
            <person name="Rokshar D.S."/>
            <person name="Rothfels C.J."/>
            <person name="Schneider L."/>
            <person name="Shu S."/>
            <person name="Stevenson D.W."/>
            <person name="Thummler F."/>
            <person name="Tillich M."/>
            <person name="Villarreal Aguilar J.C."/>
            <person name="Widiez T."/>
            <person name="Wong G.K."/>
            <person name="Wymore A."/>
            <person name="Zhang Y."/>
            <person name="Zimmer A.D."/>
            <person name="Quatrano R.S."/>
            <person name="Mayer K.F.X."/>
            <person name="Goodstein D."/>
            <person name="Casacuberta J.M."/>
            <person name="Vandepoele K."/>
            <person name="Reski R."/>
            <person name="Cuming A.C."/>
            <person name="Tuskan G.A."/>
            <person name="Maumus F."/>
            <person name="Salse J."/>
            <person name="Schmutz J."/>
            <person name="Rensing S.A."/>
        </authorList>
    </citation>
    <scope>NUCLEOTIDE SEQUENCE [LARGE SCALE GENOMIC DNA]</scope>
    <source>
        <strain evidence="3 4">cv. Gransden 2004</strain>
    </source>
</reference>
<keyword evidence="1" id="KW-1133">Transmembrane helix</keyword>
<proteinExistence type="predicted"/>
<sequence>MVAIGGENTVLQSFFLLLANLMLLLCLERIGRRLNLFFDNPTYVMIDKDDAVYLVKDEACKQKNIGFEFD</sequence>
<feature type="transmembrane region" description="Helical" evidence="1">
    <location>
        <begin position="12"/>
        <end position="30"/>
    </location>
</feature>
<keyword evidence="1" id="KW-0472">Membrane</keyword>
<evidence type="ECO:0000313" key="3">
    <source>
        <dbReference type="EnsemblPlants" id="Pp3c17_16360V3.1"/>
    </source>
</evidence>
<organism evidence="2">
    <name type="scientific">Physcomitrium patens</name>
    <name type="common">Spreading-leaved earth moss</name>
    <name type="synonym">Physcomitrella patens</name>
    <dbReference type="NCBI Taxonomy" id="3218"/>
    <lineage>
        <taxon>Eukaryota</taxon>
        <taxon>Viridiplantae</taxon>
        <taxon>Streptophyta</taxon>
        <taxon>Embryophyta</taxon>
        <taxon>Bryophyta</taxon>
        <taxon>Bryophytina</taxon>
        <taxon>Bryopsida</taxon>
        <taxon>Funariidae</taxon>
        <taxon>Funariales</taxon>
        <taxon>Funariaceae</taxon>
        <taxon>Physcomitrium</taxon>
    </lineage>
</organism>
<evidence type="ECO:0000256" key="1">
    <source>
        <dbReference type="SAM" id="Phobius"/>
    </source>
</evidence>
<gene>
    <name evidence="2" type="ORF">PHYPA_022169</name>
</gene>
<keyword evidence="1" id="KW-0812">Transmembrane</keyword>
<accession>A0A2K1J470</accession>
<protein>
    <submittedName>
        <fullName evidence="2 3">Uncharacterized protein</fullName>
    </submittedName>
</protein>
<dbReference type="Proteomes" id="UP000006727">
    <property type="component" value="Chromosome 17"/>
</dbReference>
<dbReference type="EMBL" id="ABEU02000017">
    <property type="protein sequence ID" value="PNR36318.1"/>
    <property type="molecule type" value="Genomic_DNA"/>
</dbReference>
<dbReference type="EnsemblPlants" id="Pp3c17_16360V3.1">
    <property type="protein sequence ID" value="Pp3c17_16360V3.1"/>
    <property type="gene ID" value="Pp3c17_16360"/>
</dbReference>
<name>A0A2K1J470_PHYPA</name>
<dbReference type="Gramene" id="Pp3c17_16360V3.1">
    <property type="protein sequence ID" value="Pp3c17_16360V3.1"/>
    <property type="gene ID" value="Pp3c17_16360"/>
</dbReference>
<dbReference type="AlphaFoldDB" id="A0A2K1J470"/>
<reference evidence="3" key="3">
    <citation type="submission" date="2020-12" db="UniProtKB">
        <authorList>
            <consortium name="EnsemblPlants"/>
        </authorList>
    </citation>
    <scope>IDENTIFICATION</scope>
</reference>